<comment type="caution">
    <text evidence="3">The sequence shown here is derived from an EMBL/GenBank/DDBJ whole genome shotgun (WGS) entry which is preliminary data.</text>
</comment>
<proteinExistence type="predicted"/>
<feature type="region of interest" description="Disordered" evidence="1">
    <location>
        <begin position="741"/>
        <end position="774"/>
    </location>
</feature>
<feature type="compositionally biased region" description="Polar residues" evidence="1">
    <location>
        <begin position="760"/>
        <end position="774"/>
    </location>
</feature>
<dbReference type="AlphaFoldDB" id="A0A813SAA5"/>
<feature type="transmembrane region" description="Helical" evidence="2">
    <location>
        <begin position="275"/>
        <end position="297"/>
    </location>
</feature>
<feature type="compositionally biased region" description="Polar residues" evidence="1">
    <location>
        <begin position="154"/>
        <end position="183"/>
    </location>
</feature>
<evidence type="ECO:0000256" key="1">
    <source>
        <dbReference type="SAM" id="MobiDB-lite"/>
    </source>
</evidence>
<name>A0A813SAA5_ADIRI</name>
<evidence type="ECO:0000256" key="2">
    <source>
        <dbReference type="SAM" id="Phobius"/>
    </source>
</evidence>
<feature type="region of interest" description="Disordered" evidence="1">
    <location>
        <begin position="408"/>
        <end position="473"/>
    </location>
</feature>
<feature type="compositionally biased region" description="Polar residues" evidence="1">
    <location>
        <begin position="131"/>
        <end position="141"/>
    </location>
</feature>
<gene>
    <name evidence="3" type="ORF">XAT740_LOCUS2644</name>
</gene>
<feature type="compositionally biased region" description="Polar residues" evidence="1">
    <location>
        <begin position="408"/>
        <end position="425"/>
    </location>
</feature>
<feature type="transmembrane region" description="Helical" evidence="2">
    <location>
        <begin position="237"/>
        <end position="263"/>
    </location>
</feature>
<evidence type="ECO:0000313" key="3">
    <source>
        <dbReference type="EMBL" id="CAF0794287.1"/>
    </source>
</evidence>
<reference evidence="3" key="1">
    <citation type="submission" date="2021-02" db="EMBL/GenBank/DDBJ databases">
        <authorList>
            <person name="Nowell W R."/>
        </authorList>
    </citation>
    <scope>NUCLEOTIDE SEQUENCE</scope>
</reference>
<keyword evidence="2" id="KW-1133">Transmembrane helix</keyword>
<protein>
    <submittedName>
        <fullName evidence="3">Uncharacterized protein</fullName>
    </submittedName>
</protein>
<keyword evidence="2" id="KW-0472">Membrane</keyword>
<feature type="compositionally biased region" description="Polar residues" evidence="1">
    <location>
        <begin position="494"/>
        <end position="508"/>
    </location>
</feature>
<organism evidence="3 4">
    <name type="scientific">Adineta ricciae</name>
    <name type="common">Rotifer</name>
    <dbReference type="NCBI Taxonomy" id="249248"/>
    <lineage>
        <taxon>Eukaryota</taxon>
        <taxon>Metazoa</taxon>
        <taxon>Spiralia</taxon>
        <taxon>Gnathifera</taxon>
        <taxon>Rotifera</taxon>
        <taxon>Eurotatoria</taxon>
        <taxon>Bdelloidea</taxon>
        <taxon>Adinetida</taxon>
        <taxon>Adinetidae</taxon>
        <taxon>Adineta</taxon>
    </lineage>
</organism>
<feature type="compositionally biased region" description="Basic and acidic residues" evidence="1">
    <location>
        <begin position="142"/>
        <end position="153"/>
    </location>
</feature>
<dbReference type="EMBL" id="CAJNOR010000094">
    <property type="protein sequence ID" value="CAF0794287.1"/>
    <property type="molecule type" value="Genomic_DNA"/>
</dbReference>
<evidence type="ECO:0000313" key="4">
    <source>
        <dbReference type="Proteomes" id="UP000663828"/>
    </source>
</evidence>
<accession>A0A813SAA5</accession>
<feature type="compositionally biased region" description="Basic and acidic residues" evidence="1">
    <location>
        <begin position="741"/>
        <end position="752"/>
    </location>
</feature>
<keyword evidence="2" id="KW-0812">Transmembrane</keyword>
<feature type="region of interest" description="Disordered" evidence="1">
    <location>
        <begin position="488"/>
        <end position="566"/>
    </location>
</feature>
<feature type="compositionally biased region" description="Basic residues" evidence="1">
    <location>
        <begin position="541"/>
        <end position="565"/>
    </location>
</feature>
<dbReference type="Proteomes" id="UP000663828">
    <property type="component" value="Unassembled WGS sequence"/>
</dbReference>
<feature type="region of interest" description="Disordered" evidence="1">
    <location>
        <begin position="131"/>
        <end position="183"/>
    </location>
</feature>
<keyword evidence="4" id="KW-1185">Reference proteome</keyword>
<sequence>MVDNTSLAYPADYYYPEFIYSREDAPPTSPGLHLPLSSVDNGIGSTTATIPGTVQQINEVHTRQQQQQHYNPATPLAGNIMTNQGLPDSDITQTTRTDPRTNLVRDPAERNIPKLIVDDSVIRQSVRASAGGATNFNNTPDRTNRYNQLHDGRASTNNGKTSMNNGYTNGNLPNQTKYNNSGKKQMGTYLENEQQMIDDRWKKEVVIDDNGVVSIDPVVYEEPVYDGPFGLTRTGSYIFYIGMAIFTLLAVIFLIMCGVFYAQNYPTASTNAGKLAGVGICAFAFYLGLQLILIGIWHQKHRKENPKPIVRPKQSYAKTKKQIAAEAEDDRDIYNYAYQSQPDFASYGNYPNPPYAPYGNEQIPLQSTSPGTVVYPPNYWPVNIEQEAQPPMDTRFLQPMEWTYGAQATNGTSSTAEKVTPNSNPEKTEKRKSEKKSHKKKNVVEADVTKAKSNSTFQIPTIIEPPPPLPRMKKAPETKELIERIAEIEENQERASSPSSLTVQNVSRIKSIDDDDPNNSALADRRHRHSDRHTHTTDRSHRNHNHHHHQHRSHHHSRHHRHRSHSPCSICSREEFYSDVGHDAHRNHHHHHHHHPYPELIPTHFVFPPPPNSVHAPTKLYRDSGVATEHQLKITRDSSVTADLEDISNDHNNSFHQVPIVRRTVIVEPYPAEPSSQVVLTPRTTTIRKFHSDDNLNVNGDNDKILYSHVPSVAKKSKRKKSKTESRDNIIEDLNLEDVNELDHSNSRADSRKRTKKLNRTSATKTISNAFYEN</sequence>